<proteinExistence type="predicted"/>
<dbReference type="Gene3D" id="2.130.10.10">
    <property type="entry name" value="YVTN repeat-like/Quinoprotein amine dehydrogenase"/>
    <property type="match status" value="1"/>
</dbReference>
<reference evidence="2" key="1">
    <citation type="journal article" date="2023" name="Mol. Ecol. Resour.">
        <title>Chromosome-level genome assembly of a triploid poplar Populus alba 'Berolinensis'.</title>
        <authorList>
            <person name="Chen S."/>
            <person name="Yu Y."/>
            <person name="Wang X."/>
            <person name="Wang S."/>
            <person name="Zhang T."/>
            <person name="Zhou Y."/>
            <person name="He R."/>
            <person name="Meng N."/>
            <person name="Wang Y."/>
            <person name="Liu W."/>
            <person name="Liu Z."/>
            <person name="Liu J."/>
            <person name="Guo Q."/>
            <person name="Huang H."/>
            <person name="Sederoff R.R."/>
            <person name="Wang G."/>
            <person name="Qu G."/>
            <person name="Chen S."/>
        </authorList>
    </citation>
    <scope>NUCLEOTIDE SEQUENCE</scope>
    <source>
        <strain evidence="2">SC-2020</strain>
    </source>
</reference>
<dbReference type="Proteomes" id="UP001164929">
    <property type="component" value="Chromosome 8"/>
</dbReference>
<keyword evidence="3" id="KW-1185">Reference proteome</keyword>
<dbReference type="InterPro" id="IPR015943">
    <property type="entry name" value="WD40/YVTN_repeat-like_dom_sf"/>
</dbReference>
<gene>
    <name evidence="2" type="ORF">NC653_021811</name>
</gene>
<feature type="repeat" description="WD" evidence="1">
    <location>
        <begin position="1"/>
        <end position="31"/>
    </location>
</feature>
<dbReference type="PANTHER" id="PTHR19847">
    <property type="entry name" value="DDB1- AND CUL4-ASSOCIATED FACTOR 11"/>
    <property type="match status" value="1"/>
</dbReference>
<evidence type="ECO:0000313" key="3">
    <source>
        <dbReference type="Proteomes" id="UP001164929"/>
    </source>
</evidence>
<dbReference type="InterPro" id="IPR001680">
    <property type="entry name" value="WD40_rpt"/>
</dbReference>
<protein>
    <recommendedName>
        <fullName evidence="4">Transducin family protein</fullName>
    </recommendedName>
</protein>
<comment type="caution">
    <text evidence="2">The sequence shown here is derived from an EMBL/GenBank/DDBJ whole genome shotgun (WGS) entry which is preliminary data.</text>
</comment>
<dbReference type="EMBL" id="JAQIZT010000008">
    <property type="protein sequence ID" value="KAJ6989031.1"/>
    <property type="molecule type" value="Genomic_DNA"/>
</dbReference>
<dbReference type="SUPFAM" id="SSF50978">
    <property type="entry name" value="WD40 repeat-like"/>
    <property type="match status" value="1"/>
</dbReference>
<dbReference type="InterPro" id="IPR036322">
    <property type="entry name" value="WD40_repeat_dom_sf"/>
</dbReference>
<accession>A0AAD6QE47</accession>
<organism evidence="2 3">
    <name type="scientific">Populus alba x Populus x berolinensis</name>
    <dbReference type="NCBI Taxonomy" id="444605"/>
    <lineage>
        <taxon>Eukaryota</taxon>
        <taxon>Viridiplantae</taxon>
        <taxon>Streptophyta</taxon>
        <taxon>Embryophyta</taxon>
        <taxon>Tracheophyta</taxon>
        <taxon>Spermatophyta</taxon>
        <taxon>Magnoliopsida</taxon>
        <taxon>eudicotyledons</taxon>
        <taxon>Gunneridae</taxon>
        <taxon>Pentapetalae</taxon>
        <taxon>rosids</taxon>
        <taxon>fabids</taxon>
        <taxon>Malpighiales</taxon>
        <taxon>Salicaceae</taxon>
        <taxon>Saliceae</taxon>
        <taxon>Populus</taxon>
    </lineage>
</organism>
<evidence type="ECO:0000313" key="2">
    <source>
        <dbReference type="EMBL" id="KAJ6989031.1"/>
    </source>
</evidence>
<dbReference type="GO" id="GO:0080008">
    <property type="term" value="C:Cul4-RING E3 ubiquitin ligase complex"/>
    <property type="evidence" value="ECO:0007669"/>
    <property type="project" value="TreeGrafter"/>
</dbReference>
<dbReference type="PANTHER" id="PTHR19847:SF7">
    <property type="entry name" value="DDB1- AND CUL4-ASSOCIATED FACTOR 11"/>
    <property type="match status" value="1"/>
</dbReference>
<evidence type="ECO:0000256" key="1">
    <source>
        <dbReference type="PROSITE-ProRule" id="PRU00221"/>
    </source>
</evidence>
<dbReference type="GO" id="GO:0043161">
    <property type="term" value="P:proteasome-mediated ubiquitin-dependent protein catabolic process"/>
    <property type="evidence" value="ECO:0007669"/>
    <property type="project" value="TreeGrafter"/>
</dbReference>
<keyword evidence="1" id="KW-0853">WD repeat</keyword>
<dbReference type="InterPro" id="IPR051859">
    <property type="entry name" value="DCAF"/>
</dbReference>
<sequence>MQSDVNTVCFADEAGHLLYSGSDDNLCKVWDRRCFISKGKAAGFLMGHLEYFCLSVL</sequence>
<name>A0AAD6QE47_9ROSI</name>
<evidence type="ECO:0008006" key="4">
    <source>
        <dbReference type="Google" id="ProtNLM"/>
    </source>
</evidence>
<dbReference type="AlphaFoldDB" id="A0AAD6QE47"/>
<dbReference type="PROSITE" id="PS50082">
    <property type="entry name" value="WD_REPEATS_2"/>
    <property type="match status" value="1"/>
</dbReference>